<evidence type="ECO:0008006" key="3">
    <source>
        <dbReference type="Google" id="ProtNLM"/>
    </source>
</evidence>
<evidence type="ECO:0000313" key="1">
    <source>
        <dbReference type="EMBL" id="MFC5271671.1"/>
    </source>
</evidence>
<reference evidence="2" key="1">
    <citation type="journal article" date="2019" name="Int. J. Syst. Evol. Microbiol.">
        <title>The Global Catalogue of Microorganisms (GCM) 10K type strain sequencing project: providing services to taxonomists for standard genome sequencing and annotation.</title>
        <authorList>
            <consortium name="The Broad Institute Genomics Platform"/>
            <consortium name="The Broad Institute Genome Sequencing Center for Infectious Disease"/>
            <person name="Wu L."/>
            <person name="Ma J."/>
        </authorList>
    </citation>
    <scope>NUCLEOTIDE SEQUENCE [LARGE SCALE GENOMIC DNA]</scope>
    <source>
        <strain evidence="2">KACC 12602</strain>
    </source>
</reference>
<organism evidence="1 2">
    <name type="scientific">Adhaeribacter terreus</name>
    <dbReference type="NCBI Taxonomy" id="529703"/>
    <lineage>
        <taxon>Bacteria</taxon>
        <taxon>Pseudomonadati</taxon>
        <taxon>Bacteroidota</taxon>
        <taxon>Cytophagia</taxon>
        <taxon>Cytophagales</taxon>
        <taxon>Hymenobacteraceae</taxon>
        <taxon>Adhaeribacter</taxon>
    </lineage>
</organism>
<sequence>MKHLFLKYSWLPVLLLLSACMKEPVYPPEPQIEFKSISARTVFDDFRKTEVAEIKIILKFKDGDGNLGIDNANPADSLAPFDYANGFNKFHHNYFIETYFETDGEFKLVNLPISLNGRYPLLNPDGEKRALEGELLYTIDDLVISFLPLSFKSGDRMKFRVTIADRALNLSNTVETDPVQIFF</sequence>
<dbReference type="RefSeq" id="WP_378018031.1">
    <property type="nucleotide sequence ID" value="NZ_JBHSKT010000008.1"/>
</dbReference>
<dbReference type="PROSITE" id="PS51257">
    <property type="entry name" value="PROKAR_LIPOPROTEIN"/>
    <property type="match status" value="1"/>
</dbReference>
<proteinExistence type="predicted"/>
<accession>A0ABW0EFC9</accession>
<keyword evidence="2" id="KW-1185">Reference proteome</keyword>
<protein>
    <recommendedName>
        <fullName evidence="3">DUF4382 domain-containing protein</fullName>
    </recommendedName>
</protein>
<gene>
    <name evidence="1" type="ORF">ACFPIB_13715</name>
</gene>
<comment type="caution">
    <text evidence="1">The sequence shown here is derived from an EMBL/GenBank/DDBJ whole genome shotgun (WGS) entry which is preliminary data.</text>
</comment>
<dbReference type="Proteomes" id="UP001596161">
    <property type="component" value="Unassembled WGS sequence"/>
</dbReference>
<evidence type="ECO:0000313" key="2">
    <source>
        <dbReference type="Proteomes" id="UP001596161"/>
    </source>
</evidence>
<dbReference type="EMBL" id="JBHSKT010000008">
    <property type="protein sequence ID" value="MFC5271671.1"/>
    <property type="molecule type" value="Genomic_DNA"/>
</dbReference>
<name>A0ABW0EFC9_9BACT</name>